<gene>
    <name evidence="1" type="ORF">AZE42_10878</name>
</gene>
<accession>A0A1J8QZH1</accession>
<reference evidence="1 2" key="1">
    <citation type="submission" date="2016-03" db="EMBL/GenBank/DDBJ databases">
        <title>Comparative genomics of the ectomycorrhizal sister species Rhizopogon vinicolor and Rhizopogon vesiculosus (Basidiomycota: Boletales) reveals a divergence of the mating type B locus.</title>
        <authorList>
            <person name="Mujic A.B."/>
            <person name="Kuo A."/>
            <person name="Tritt A."/>
            <person name="Lipzen A."/>
            <person name="Chen C."/>
            <person name="Johnson J."/>
            <person name="Sharma A."/>
            <person name="Barry K."/>
            <person name="Grigoriev I.V."/>
            <person name="Spatafora J.W."/>
        </authorList>
    </citation>
    <scope>NUCLEOTIDE SEQUENCE [LARGE SCALE GENOMIC DNA]</scope>
    <source>
        <strain evidence="1 2">AM-OR11-056</strain>
    </source>
</reference>
<name>A0A1J8QZH1_9AGAM</name>
<dbReference type="EMBL" id="LVVM01001285">
    <property type="protein sequence ID" value="OJA18888.1"/>
    <property type="molecule type" value="Genomic_DNA"/>
</dbReference>
<evidence type="ECO:0000313" key="2">
    <source>
        <dbReference type="Proteomes" id="UP000183567"/>
    </source>
</evidence>
<protein>
    <submittedName>
        <fullName evidence="1">Uncharacterized protein</fullName>
    </submittedName>
</protein>
<dbReference type="AlphaFoldDB" id="A0A1J8QZH1"/>
<organism evidence="1 2">
    <name type="scientific">Rhizopogon vesiculosus</name>
    <dbReference type="NCBI Taxonomy" id="180088"/>
    <lineage>
        <taxon>Eukaryota</taxon>
        <taxon>Fungi</taxon>
        <taxon>Dikarya</taxon>
        <taxon>Basidiomycota</taxon>
        <taxon>Agaricomycotina</taxon>
        <taxon>Agaricomycetes</taxon>
        <taxon>Agaricomycetidae</taxon>
        <taxon>Boletales</taxon>
        <taxon>Suillineae</taxon>
        <taxon>Rhizopogonaceae</taxon>
        <taxon>Rhizopogon</taxon>
    </lineage>
</organism>
<evidence type="ECO:0000313" key="1">
    <source>
        <dbReference type="EMBL" id="OJA18888.1"/>
    </source>
</evidence>
<dbReference type="Proteomes" id="UP000183567">
    <property type="component" value="Unassembled WGS sequence"/>
</dbReference>
<proteinExistence type="predicted"/>
<comment type="caution">
    <text evidence="1">The sequence shown here is derived from an EMBL/GenBank/DDBJ whole genome shotgun (WGS) entry which is preliminary data.</text>
</comment>
<keyword evidence="2" id="KW-1185">Reference proteome</keyword>
<sequence length="18" mass="1960">MSAESGTRRVAVKIIRVS</sequence>